<dbReference type="GO" id="GO:0016758">
    <property type="term" value="F:hexosyltransferase activity"/>
    <property type="evidence" value="ECO:0007669"/>
    <property type="project" value="UniProtKB-ARBA"/>
</dbReference>
<evidence type="ECO:0000313" key="2">
    <source>
        <dbReference type="EMBL" id="MBO8406880.1"/>
    </source>
</evidence>
<name>A0A940DD31_9PROT</name>
<reference evidence="2" key="1">
    <citation type="submission" date="2020-10" db="EMBL/GenBank/DDBJ databases">
        <authorList>
            <person name="Gilroy R."/>
        </authorList>
    </citation>
    <scope>NUCLEOTIDE SEQUENCE</scope>
    <source>
        <strain evidence="2">B1-16210</strain>
    </source>
</reference>
<evidence type="ECO:0000259" key="1">
    <source>
        <dbReference type="Pfam" id="PF00535"/>
    </source>
</evidence>
<dbReference type="InterPro" id="IPR029044">
    <property type="entry name" value="Nucleotide-diphossugar_trans"/>
</dbReference>
<dbReference type="PANTHER" id="PTHR22916:SF3">
    <property type="entry name" value="UDP-GLCNAC:BETAGAL BETA-1,3-N-ACETYLGLUCOSAMINYLTRANSFERASE-LIKE PROTEIN 1"/>
    <property type="match status" value="1"/>
</dbReference>
<protein>
    <submittedName>
        <fullName evidence="2">Glycosyltransferase family 2 protein</fullName>
    </submittedName>
</protein>
<gene>
    <name evidence="2" type="ORF">IAC77_00250</name>
</gene>
<feature type="domain" description="Glycosyltransferase 2-like" evidence="1">
    <location>
        <begin position="6"/>
        <end position="176"/>
    </location>
</feature>
<proteinExistence type="predicted"/>
<dbReference type="InterPro" id="IPR001173">
    <property type="entry name" value="Glyco_trans_2-like"/>
</dbReference>
<dbReference type="EMBL" id="JADINE010000004">
    <property type="protein sequence ID" value="MBO8406880.1"/>
    <property type="molecule type" value="Genomic_DNA"/>
</dbReference>
<dbReference type="Proteomes" id="UP000721442">
    <property type="component" value="Unassembled WGS sequence"/>
</dbReference>
<dbReference type="CDD" id="cd00761">
    <property type="entry name" value="Glyco_tranf_GTA_type"/>
    <property type="match status" value="1"/>
</dbReference>
<accession>A0A940DD31</accession>
<comment type="caution">
    <text evidence="2">The sequence shown here is derived from an EMBL/GenBank/DDBJ whole genome shotgun (WGS) entry which is preliminary data.</text>
</comment>
<dbReference type="PANTHER" id="PTHR22916">
    <property type="entry name" value="GLYCOSYLTRANSFERASE"/>
    <property type="match status" value="1"/>
</dbReference>
<organism evidence="2 3">
    <name type="scientific">Candidatus Enterousia excrementavium</name>
    <dbReference type="NCBI Taxonomy" id="2840789"/>
    <lineage>
        <taxon>Bacteria</taxon>
        <taxon>Pseudomonadati</taxon>
        <taxon>Pseudomonadota</taxon>
        <taxon>Alphaproteobacteria</taxon>
        <taxon>Candidatus Enterousia</taxon>
    </lineage>
</organism>
<dbReference type="Pfam" id="PF00535">
    <property type="entry name" value="Glycos_transf_2"/>
    <property type="match status" value="1"/>
</dbReference>
<dbReference type="AlphaFoldDB" id="A0A940DD31"/>
<sequence>MAPKVSVIIANYNNAKYLPDCLRSVATQSFSDFECIVVDDGSTDDSAKIIRKFARKDGRFVPVFQKNAGASAARNRGLDMARGEYIAFLDSDDCFCPDALLIMYNLITQNNADLVGGGGALVMDDFKLSDGHTQNFINPPFRVYMNTIPALKHIATLGNNYRFVWVWRRMFRRDVIGETRFDTNLYPGEDTCFILEVMPRATKIVETPAMVVFHRSAPTAISAAVFNQKTFAYITPTMRRLRWIMDTMYPANFSAWFYKYYMELVINETICRAMKYGRLRHQVADHLRPIYGTRILPTKYLRWPKRLIFWLFMKVF</sequence>
<evidence type="ECO:0000313" key="3">
    <source>
        <dbReference type="Proteomes" id="UP000721442"/>
    </source>
</evidence>
<dbReference type="SUPFAM" id="SSF53448">
    <property type="entry name" value="Nucleotide-diphospho-sugar transferases"/>
    <property type="match status" value="1"/>
</dbReference>
<reference evidence="2" key="2">
    <citation type="journal article" date="2021" name="PeerJ">
        <title>Extensive microbial diversity within the chicken gut microbiome revealed by metagenomics and culture.</title>
        <authorList>
            <person name="Gilroy R."/>
            <person name="Ravi A."/>
            <person name="Getino M."/>
            <person name="Pursley I."/>
            <person name="Horton D.L."/>
            <person name="Alikhan N.F."/>
            <person name="Baker D."/>
            <person name="Gharbi K."/>
            <person name="Hall N."/>
            <person name="Watson M."/>
            <person name="Adriaenssens E.M."/>
            <person name="Foster-Nyarko E."/>
            <person name="Jarju S."/>
            <person name="Secka A."/>
            <person name="Antonio M."/>
            <person name="Oren A."/>
            <person name="Chaudhuri R.R."/>
            <person name="La Ragione R."/>
            <person name="Hildebrand F."/>
            <person name="Pallen M.J."/>
        </authorList>
    </citation>
    <scope>NUCLEOTIDE SEQUENCE</scope>
    <source>
        <strain evidence="2">B1-16210</strain>
    </source>
</reference>
<dbReference type="Gene3D" id="3.90.550.10">
    <property type="entry name" value="Spore Coat Polysaccharide Biosynthesis Protein SpsA, Chain A"/>
    <property type="match status" value="1"/>
</dbReference>